<dbReference type="InterPro" id="IPR036322">
    <property type="entry name" value="WD40_repeat_dom_sf"/>
</dbReference>
<keyword evidence="1 3" id="KW-0853">WD repeat</keyword>
<dbReference type="InterPro" id="IPR027417">
    <property type="entry name" value="P-loop_NTPase"/>
</dbReference>
<dbReference type="InterPro" id="IPR019775">
    <property type="entry name" value="WD40_repeat_CS"/>
</dbReference>
<evidence type="ECO:0000256" key="1">
    <source>
        <dbReference type="ARBA" id="ARBA00022574"/>
    </source>
</evidence>
<dbReference type="PRINTS" id="PR00320">
    <property type="entry name" value="GPROTEINBRPT"/>
</dbReference>
<feature type="repeat" description="WD" evidence="3">
    <location>
        <begin position="974"/>
        <end position="1015"/>
    </location>
</feature>
<dbReference type="AlphaFoldDB" id="B0DN18"/>
<dbReference type="GO" id="GO:1990234">
    <property type="term" value="C:transferase complex"/>
    <property type="evidence" value="ECO:0007669"/>
    <property type="project" value="UniProtKB-ARBA"/>
</dbReference>
<dbReference type="Gene3D" id="2.130.10.10">
    <property type="entry name" value="YVTN repeat-like/Quinoprotein amine dehydrogenase"/>
    <property type="match status" value="4"/>
</dbReference>
<evidence type="ECO:0000256" key="3">
    <source>
        <dbReference type="PROSITE-ProRule" id="PRU00221"/>
    </source>
</evidence>
<dbReference type="Pfam" id="PF24883">
    <property type="entry name" value="NPHP3_N"/>
    <property type="match status" value="1"/>
</dbReference>
<dbReference type="Gene3D" id="3.40.50.300">
    <property type="entry name" value="P-loop containing nucleotide triphosphate hydrolases"/>
    <property type="match status" value="1"/>
</dbReference>
<evidence type="ECO:0000313" key="5">
    <source>
        <dbReference type="EMBL" id="EDR04069.1"/>
    </source>
</evidence>
<dbReference type="PROSITE" id="PS00678">
    <property type="entry name" value="WD_REPEATS_1"/>
    <property type="match status" value="6"/>
</dbReference>
<dbReference type="RefSeq" id="XP_001885324.1">
    <property type="nucleotide sequence ID" value="XM_001885289.1"/>
</dbReference>
<reference evidence="5 6" key="1">
    <citation type="journal article" date="2008" name="Nature">
        <title>The genome of Laccaria bicolor provides insights into mycorrhizal symbiosis.</title>
        <authorList>
            <person name="Martin F."/>
            <person name="Aerts A."/>
            <person name="Ahren D."/>
            <person name="Brun A."/>
            <person name="Danchin E.G.J."/>
            <person name="Duchaussoy F."/>
            <person name="Gibon J."/>
            <person name="Kohler A."/>
            <person name="Lindquist E."/>
            <person name="Pereda V."/>
            <person name="Salamov A."/>
            <person name="Shapiro H.J."/>
            <person name="Wuyts J."/>
            <person name="Blaudez D."/>
            <person name="Buee M."/>
            <person name="Brokstein P."/>
            <person name="Canbaeck B."/>
            <person name="Cohen D."/>
            <person name="Courty P.E."/>
            <person name="Coutinho P.M."/>
            <person name="Delaruelle C."/>
            <person name="Detter J.C."/>
            <person name="Deveau A."/>
            <person name="DiFazio S."/>
            <person name="Duplessis S."/>
            <person name="Fraissinet-Tachet L."/>
            <person name="Lucic E."/>
            <person name="Frey-Klett P."/>
            <person name="Fourrey C."/>
            <person name="Feussner I."/>
            <person name="Gay G."/>
            <person name="Grimwood J."/>
            <person name="Hoegger P.J."/>
            <person name="Jain P."/>
            <person name="Kilaru S."/>
            <person name="Labbe J."/>
            <person name="Lin Y.C."/>
            <person name="Legue V."/>
            <person name="Le Tacon F."/>
            <person name="Marmeisse R."/>
            <person name="Melayah D."/>
            <person name="Montanini B."/>
            <person name="Muratet M."/>
            <person name="Nehls U."/>
            <person name="Niculita-Hirzel H."/>
            <person name="Oudot-Le Secq M.P."/>
            <person name="Peter M."/>
            <person name="Quesneville H."/>
            <person name="Rajashekar B."/>
            <person name="Reich M."/>
            <person name="Rouhier N."/>
            <person name="Schmutz J."/>
            <person name="Yin T."/>
            <person name="Chalot M."/>
            <person name="Henrissat B."/>
            <person name="Kuees U."/>
            <person name="Lucas S."/>
            <person name="Van de Peer Y."/>
            <person name="Podila G.K."/>
            <person name="Polle A."/>
            <person name="Pukkila P.J."/>
            <person name="Richardson P.M."/>
            <person name="Rouze P."/>
            <person name="Sanders I.R."/>
            <person name="Stajich J.E."/>
            <person name="Tunlid A."/>
            <person name="Tuskan G."/>
            <person name="Grigoriev I.V."/>
        </authorList>
    </citation>
    <scope>NUCLEOTIDE SEQUENCE [LARGE SCALE GENOMIC DNA]</scope>
    <source>
        <strain evidence="6">S238N-H82 / ATCC MYA-4686</strain>
    </source>
</reference>
<feature type="repeat" description="WD" evidence="3">
    <location>
        <begin position="906"/>
        <end position="947"/>
    </location>
</feature>
<accession>B0DN18</accession>
<dbReference type="InterPro" id="IPR020472">
    <property type="entry name" value="WD40_PAC1"/>
</dbReference>
<feature type="repeat" description="WD" evidence="3">
    <location>
        <begin position="777"/>
        <end position="818"/>
    </location>
</feature>
<dbReference type="SMART" id="SM00320">
    <property type="entry name" value="WD40"/>
    <property type="match status" value="7"/>
</dbReference>
<dbReference type="PROSITE" id="PS50294">
    <property type="entry name" value="WD_REPEATS_REGION"/>
    <property type="match status" value="6"/>
</dbReference>
<name>B0DN18_LACBS</name>
<dbReference type="OrthoDB" id="163438at2759"/>
<dbReference type="PANTHER" id="PTHR22847:SF637">
    <property type="entry name" value="WD REPEAT DOMAIN 5B"/>
    <property type="match status" value="1"/>
</dbReference>
<keyword evidence="2" id="KW-0677">Repeat</keyword>
<gene>
    <name evidence="5" type="ORF">LACBIDRAFT_392010</name>
</gene>
<dbReference type="SUPFAM" id="SSF50978">
    <property type="entry name" value="WD40 repeat-like"/>
    <property type="match status" value="1"/>
</dbReference>
<feature type="domain" description="Nephrocystin 3-like N-terminal" evidence="4">
    <location>
        <begin position="183"/>
        <end position="343"/>
    </location>
</feature>
<feature type="repeat" description="WD" evidence="3">
    <location>
        <begin position="863"/>
        <end position="904"/>
    </location>
</feature>
<dbReference type="STRING" id="486041.B0DN18"/>
<organism evidence="6">
    <name type="scientific">Laccaria bicolor (strain S238N-H82 / ATCC MYA-4686)</name>
    <name type="common">Bicoloured deceiver</name>
    <name type="synonym">Laccaria laccata var. bicolor</name>
    <dbReference type="NCBI Taxonomy" id="486041"/>
    <lineage>
        <taxon>Eukaryota</taxon>
        <taxon>Fungi</taxon>
        <taxon>Dikarya</taxon>
        <taxon>Basidiomycota</taxon>
        <taxon>Agaricomycotina</taxon>
        <taxon>Agaricomycetes</taxon>
        <taxon>Agaricomycetidae</taxon>
        <taxon>Agaricales</taxon>
        <taxon>Agaricineae</taxon>
        <taxon>Hydnangiaceae</taxon>
        <taxon>Laccaria</taxon>
    </lineage>
</organism>
<evidence type="ECO:0000313" key="6">
    <source>
        <dbReference type="Proteomes" id="UP000001194"/>
    </source>
</evidence>
<dbReference type="InterPro" id="IPR001680">
    <property type="entry name" value="WD40_rpt"/>
</dbReference>
<dbReference type="Pfam" id="PF00400">
    <property type="entry name" value="WD40"/>
    <property type="match status" value="8"/>
</dbReference>
<dbReference type="SUPFAM" id="SSF52540">
    <property type="entry name" value="P-loop containing nucleoside triphosphate hydrolases"/>
    <property type="match status" value="1"/>
</dbReference>
<dbReference type="HOGENOM" id="CLU_000288_6_0_1"/>
<dbReference type="PROSITE" id="PS50082">
    <property type="entry name" value="WD_REPEATS_2"/>
    <property type="match status" value="6"/>
</dbReference>
<evidence type="ECO:0000259" key="4">
    <source>
        <dbReference type="Pfam" id="PF24883"/>
    </source>
</evidence>
<protein>
    <submittedName>
        <fullName evidence="5">Predicted protein</fullName>
    </submittedName>
</protein>
<evidence type="ECO:0000256" key="2">
    <source>
        <dbReference type="ARBA" id="ARBA00022737"/>
    </source>
</evidence>
<dbReference type="EMBL" id="DS547120">
    <property type="protein sequence ID" value="EDR04069.1"/>
    <property type="molecule type" value="Genomic_DNA"/>
</dbReference>
<dbReference type="KEGG" id="lbc:LACBIDRAFT_392010"/>
<feature type="repeat" description="WD" evidence="3">
    <location>
        <begin position="734"/>
        <end position="775"/>
    </location>
</feature>
<dbReference type="Proteomes" id="UP000001194">
    <property type="component" value="Unassembled WGS sequence"/>
</dbReference>
<feature type="repeat" description="WD" evidence="3">
    <location>
        <begin position="820"/>
        <end position="861"/>
    </location>
</feature>
<dbReference type="PANTHER" id="PTHR22847">
    <property type="entry name" value="WD40 REPEAT PROTEIN"/>
    <property type="match status" value="1"/>
</dbReference>
<dbReference type="InterPro" id="IPR015943">
    <property type="entry name" value="WD40/YVTN_repeat-like_dom_sf"/>
</dbReference>
<dbReference type="InterPro" id="IPR056884">
    <property type="entry name" value="NPHP3-like_N"/>
</dbReference>
<dbReference type="GO" id="GO:0005634">
    <property type="term" value="C:nucleus"/>
    <property type="evidence" value="ECO:0007669"/>
    <property type="project" value="TreeGrafter"/>
</dbReference>
<dbReference type="CDD" id="cd00200">
    <property type="entry name" value="WD40"/>
    <property type="match status" value="1"/>
</dbReference>
<dbReference type="GeneID" id="6080884"/>
<sequence length="1124" mass="125962">MKMQSGPADTASALQVDIVTSDSFSTNYGWLVEHVHAFMRIADKISEFHPYIKAAWGILSAIPKTILDQIECDEEDCHIFSPANYRMCLLHASDPNFWKRTGKNLILDADQKIANFQDQFEKLKLAFTQHAVCETQLRVLQIFSTVEKLGATADLRDMHYGKNVWFDSDKQCLPGTRVAVIDELTDWINSPDGEGTPQILFFSAAAGFGKSAIAHTIAKHFHTLGCLGSSYCFDQADQANRSIQYLFSTISQNLSDLDAAWKSALCSVVTGDPALCSTLQVKEQFENFIVKPAEALTTVGPIVIVIDALDESGSQIQRKPLLDILIGRASELPKNFRILITTRLEPDISKALQLVHQHPCVKHKHVDAAEMENKSNEDDLFLYIEYKLSDIKSELGARWYECCSQLVKSSEGLFQWAAVACQYIMDSYGGELLYERLESFLGTGSGLDELYNKVLNQAFRRNNSKVMNRYRSVMGRILTAKQPLPLATLSKMHINNPAWMNDIKVIIEPLGCLLSGINGDNEIAIKPLHSSFHDYLTYSSRSGEFFIDIDHAEKEFAATVLYILKTELCFNICQLPTSFKANDDPEVNILEQPKERISSELLYACCFFSAHVLCVPCSGQVLEDLHYFLDYKFLYWLEVLSITNKVSIAQGILSSVLGWEKMDKNVKMFIEDAMKFVTTFFQPISQSAPHIYLSALPMSPSDSLIVKKYSHHFTRVVSFEKGKQISWPSINSILQGHTSWVTSVAFSPDGKYIVSGSSDKTIRMWDAQTGKPVSDSFEGHTHFVNSVAFSPDGKYIVSGSWDKTMRMWDAQTQNPVSGPSEDNTNSVTSVAFSPDGKYIVSGSWDETIRMWDAQTQKLVTHPFEGHTEHVTSVAFSPDGKYIVSGSWDKTMRMWDAQTQNPVSGPSEDNTNSVTSVAFSPDGKYIVSGSRDKTIRMWDAQTQKLVTHPFEGHTETVTSVAFSLDGKQESLSHIHLKDTQNVNSVAFSPDGKYIVSGSSDKTIRMWDAQTEKLVSDPFECHTDIVTSLAFSPDGKGIVSESYDDTKIRNHDSDINTFSILNQSYLTSTGWLCTHTGDLLLWIPPWYQSGLQWQPRNPLVIGTHITKLSCDEFTFSKDWHLCKIGA</sequence>
<keyword evidence="6" id="KW-1185">Reference proteome</keyword>
<proteinExistence type="predicted"/>
<dbReference type="InParanoid" id="B0DN18"/>